<organism evidence="2 3">
    <name type="scientific">Nonomuraea jiangxiensis</name>
    <dbReference type="NCBI Taxonomy" id="633440"/>
    <lineage>
        <taxon>Bacteria</taxon>
        <taxon>Bacillati</taxon>
        <taxon>Actinomycetota</taxon>
        <taxon>Actinomycetes</taxon>
        <taxon>Streptosporangiales</taxon>
        <taxon>Streptosporangiaceae</taxon>
        <taxon>Nonomuraea</taxon>
    </lineage>
</organism>
<feature type="transmembrane region" description="Helical" evidence="1">
    <location>
        <begin position="129"/>
        <end position="151"/>
    </location>
</feature>
<protein>
    <submittedName>
        <fullName evidence="2">Uncharacterized protein</fullName>
    </submittedName>
</protein>
<keyword evidence="1" id="KW-0472">Membrane</keyword>
<keyword evidence="1" id="KW-1133">Transmembrane helix</keyword>
<evidence type="ECO:0000256" key="1">
    <source>
        <dbReference type="SAM" id="Phobius"/>
    </source>
</evidence>
<dbReference type="Proteomes" id="UP000199202">
    <property type="component" value="Unassembled WGS sequence"/>
</dbReference>
<dbReference type="STRING" id="633440.SAMN05421869_122155"/>
<reference evidence="2 3" key="1">
    <citation type="submission" date="2016-10" db="EMBL/GenBank/DDBJ databases">
        <authorList>
            <person name="de Groot N.N."/>
        </authorList>
    </citation>
    <scope>NUCLEOTIDE SEQUENCE [LARGE SCALE GENOMIC DNA]</scope>
    <source>
        <strain evidence="2 3">CGMCC 4.6533</strain>
    </source>
</reference>
<keyword evidence="3" id="KW-1185">Reference proteome</keyword>
<sequence length="193" mass="21785">MCQPETDQRLKCVIIAILVACEIAFWLLLGLALATRYLWKRRKLSTALLIAIPFLDVILLATAAIDMKGGATADITHGLAATYLAYSIVFGHSTIRWADAKFHHRYADGPPTPKPPPGGPDRTRYEWRFWLRIVLAYALACAVLLALTWWVNDPSRTRPLLEFMLGLIRVPVIAIIWPISHTLWPRKIESTKS</sequence>
<evidence type="ECO:0000313" key="2">
    <source>
        <dbReference type="EMBL" id="SDL14217.1"/>
    </source>
</evidence>
<dbReference type="EMBL" id="FNDJ01000022">
    <property type="protein sequence ID" value="SDL14217.1"/>
    <property type="molecule type" value="Genomic_DNA"/>
</dbReference>
<keyword evidence="1" id="KW-0812">Transmembrane</keyword>
<gene>
    <name evidence="2" type="ORF">SAMN05421869_122155</name>
</gene>
<feature type="transmembrane region" description="Helical" evidence="1">
    <location>
        <begin position="46"/>
        <end position="65"/>
    </location>
</feature>
<accession>A0A1G9HMK8</accession>
<evidence type="ECO:0000313" key="3">
    <source>
        <dbReference type="Proteomes" id="UP000199202"/>
    </source>
</evidence>
<feature type="transmembrane region" description="Helical" evidence="1">
    <location>
        <begin position="13"/>
        <end position="34"/>
    </location>
</feature>
<dbReference type="AlphaFoldDB" id="A0A1G9HMK8"/>
<feature type="transmembrane region" description="Helical" evidence="1">
    <location>
        <begin position="163"/>
        <end position="184"/>
    </location>
</feature>
<name>A0A1G9HMK8_9ACTN</name>
<feature type="transmembrane region" description="Helical" evidence="1">
    <location>
        <begin position="77"/>
        <end position="95"/>
    </location>
</feature>
<dbReference type="OrthoDB" id="2082317at2"/>
<proteinExistence type="predicted"/>